<organism evidence="1">
    <name type="scientific">marine sediment metagenome</name>
    <dbReference type="NCBI Taxonomy" id="412755"/>
    <lineage>
        <taxon>unclassified sequences</taxon>
        <taxon>metagenomes</taxon>
        <taxon>ecological metagenomes</taxon>
    </lineage>
</organism>
<reference evidence="1" key="1">
    <citation type="journal article" date="2014" name="Front. Microbiol.">
        <title>High frequency of phylogenetically diverse reductive dehalogenase-homologous genes in deep subseafloor sedimentary metagenomes.</title>
        <authorList>
            <person name="Kawai M."/>
            <person name="Futagami T."/>
            <person name="Toyoda A."/>
            <person name="Takaki Y."/>
            <person name="Nishi S."/>
            <person name="Hori S."/>
            <person name="Arai W."/>
            <person name="Tsubouchi T."/>
            <person name="Morono Y."/>
            <person name="Uchiyama I."/>
            <person name="Ito T."/>
            <person name="Fujiyama A."/>
            <person name="Inagaki F."/>
            <person name="Takami H."/>
        </authorList>
    </citation>
    <scope>NUCLEOTIDE SEQUENCE</scope>
    <source>
        <strain evidence="1">Expedition CK06-06</strain>
    </source>
</reference>
<sequence length="31" mass="3490">ETKSGAAMAFDEFAMSNPELAIRTNFLREIE</sequence>
<evidence type="ECO:0000313" key="1">
    <source>
        <dbReference type="EMBL" id="GAG97662.1"/>
    </source>
</evidence>
<proteinExistence type="predicted"/>
<gene>
    <name evidence="1" type="ORF">S01H4_41242</name>
</gene>
<comment type="caution">
    <text evidence="1">The sequence shown here is derived from an EMBL/GenBank/DDBJ whole genome shotgun (WGS) entry which is preliminary data.</text>
</comment>
<protein>
    <submittedName>
        <fullName evidence="1">Uncharacterized protein</fullName>
    </submittedName>
</protein>
<feature type="non-terminal residue" evidence="1">
    <location>
        <position position="1"/>
    </location>
</feature>
<accession>X1CXK0</accession>
<name>X1CXK0_9ZZZZ</name>
<dbReference type="AlphaFoldDB" id="X1CXK0"/>
<dbReference type="EMBL" id="BART01022538">
    <property type="protein sequence ID" value="GAG97662.1"/>
    <property type="molecule type" value="Genomic_DNA"/>
</dbReference>